<evidence type="ECO:0000256" key="1">
    <source>
        <dbReference type="ARBA" id="ARBA00002855"/>
    </source>
</evidence>
<dbReference type="EMBL" id="JASPKZ010005297">
    <property type="protein sequence ID" value="KAJ9588885.1"/>
    <property type="molecule type" value="Genomic_DNA"/>
</dbReference>
<evidence type="ECO:0000313" key="7">
    <source>
        <dbReference type="EMBL" id="KAJ9588885.1"/>
    </source>
</evidence>
<reference evidence="7" key="2">
    <citation type="submission" date="2023-05" db="EMBL/GenBank/DDBJ databases">
        <authorList>
            <person name="Fouks B."/>
        </authorList>
    </citation>
    <scope>NUCLEOTIDE SEQUENCE</scope>
    <source>
        <strain evidence="7">Stay&amp;Tobe</strain>
        <tissue evidence="7">Testes</tissue>
    </source>
</reference>
<evidence type="ECO:0000256" key="5">
    <source>
        <dbReference type="ARBA" id="ARBA00022525"/>
    </source>
</evidence>
<gene>
    <name evidence="7" type="ORF">L9F63_017825</name>
</gene>
<comment type="subcellular location">
    <subcellularLocation>
        <location evidence="2">Secreted</location>
    </subcellularLocation>
</comment>
<keyword evidence="6" id="KW-0325">Glycoprotein</keyword>
<dbReference type="PANTHER" id="PTHR10009">
    <property type="entry name" value="PROTEIN YELLOW-RELATED"/>
    <property type="match status" value="1"/>
</dbReference>
<dbReference type="InterPro" id="IPR011042">
    <property type="entry name" value="6-blade_b-propeller_TolB-like"/>
</dbReference>
<comment type="function">
    <text evidence="1">Controls the pigmentation pattern of the adult cuticle and larval mouth parts.</text>
</comment>
<evidence type="ECO:0000256" key="3">
    <source>
        <dbReference type="ARBA" id="ARBA00009127"/>
    </source>
</evidence>
<evidence type="ECO:0000256" key="4">
    <source>
        <dbReference type="ARBA" id="ARBA00014360"/>
    </source>
</evidence>
<dbReference type="Pfam" id="PF03022">
    <property type="entry name" value="MRJP"/>
    <property type="match status" value="1"/>
</dbReference>
<accession>A0AAD7ZYC6</accession>
<dbReference type="Proteomes" id="UP001233999">
    <property type="component" value="Unassembled WGS sequence"/>
</dbReference>
<dbReference type="AlphaFoldDB" id="A0AAD7ZYC6"/>
<keyword evidence="5" id="KW-0964">Secreted</keyword>
<reference evidence="7" key="1">
    <citation type="journal article" date="2023" name="IScience">
        <title>Live-bearing cockroach genome reveals convergent evolutionary mechanisms linked to viviparity in insects and beyond.</title>
        <authorList>
            <person name="Fouks B."/>
            <person name="Harrison M.C."/>
            <person name="Mikhailova A.A."/>
            <person name="Marchal E."/>
            <person name="English S."/>
            <person name="Carruthers M."/>
            <person name="Jennings E.C."/>
            <person name="Chiamaka E.L."/>
            <person name="Frigard R.A."/>
            <person name="Pippel M."/>
            <person name="Attardo G.M."/>
            <person name="Benoit J.B."/>
            <person name="Bornberg-Bauer E."/>
            <person name="Tobe S.S."/>
        </authorList>
    </citation>
    <scope>NUCLEOTIDE SEQUENCE</scope>
    <source>
        <strain evidence="7">Stay&amp;Tobe</strain>
    </source>
</reference>
<organism evidence="7 8">
    <name type="scientific">Diploptera punctata</name>
    <name type="common">Pacific beetle cockroach</name>
    <dbReference type="NCBI Taxonomy" id="6984"/>
    <lineage>
        <taxon>Eukaryota</taxon>
        <taxon>Metazoa</taxon>
        <taxon>Ecdysozoa</taxon>
        <taxon>Arthropoda</taxon>
        <taxon>Hexapoda</taxon>
        <taxon>Insecta</taxon>
        <taxon>Pterygota</taxon>
        <taxon>Neoptera</taxon>
        <taxon>Polyneoptera</taxon>
        <taxon>Dictyoptera</taxon>
        <taxon>Blattodea</taxon>
        <taxon>Blaberoidea</taxon>
        <taxon>Blaberidae</taxon>
        <taxon>Diplopterinae</taxon>
        <taxon>Diploptera</taxon>
    </lineage>
</organism>
<evidence type="ECO:0000313" key="8">
    <source>
        <dbReference type="Proteomes" id="UP001233999"/>
    </source>
</evidence>
<protein>
    <recommendedName>
        <fullName evidence="4">Protein yellow</fullName>
    </recommendedName>
</protein>
<dbReference type="PANTHER" id="PTHR10009:SF14">
    <property type="entry name" value="PROTEIN YELLOW"/>
    <property type="match status" value="1"/>
</dbReference>
<evidence type="ECO:0000256" key="2">
    <source>
        <dbReference type="ARBA" id="ARBA00004613"/>
    </source>
</evidence>
<comment type="similarity">
    <text evidence="3">Belongs to the major royal jelly protein family.</text>
</comment>
<name>A0AAD7ZYC6_DIPPU</name>
<evidence type="ECO:0000256" key="6">
    <source>
        <dbReference type="ARBA" id="ARBA00023180"/>
    </source>
</evidence>
<comment type="caution">
    <text evidence="7">The sequence shown here is derived from an EMBL/GenBank/DDBJ whole genome shotgun (WGS) entry which is preliminary data.</text>
</comment>
<dbReference type="GO" id="GO:0005576">
    <property type="term" value="C:extracellular region"/>
    <property type="evidence" value="ECO:0007669"/>
    <property type="project" value="UniProtKB-SubCell"/>
</dbReference>
<dbReference type="InterPro" id="IPR017996">
    <property type="entry name" value="MRJP/yellow-related"/>
</dbReference>
<keyword evidence="8" id="KW-1185">Reference proteome</keyword>
<sequence>MNFQWIEEGIFGMALSPIKADGFRTLFFSPLASHREFAVSTKILRDKTLAENSYQEFVALDERGHGGHTTATFMDDNGLMFFNLIDQNAVGCWDSSRHPYHQKYHGLVDQDDVGLVFPSDVKVDRHQNLWVVSDRMPVFLVADALDPKDINFRIYSTSVANAVRGTVCEPEYQQYSSHNVFGYDNDPFAITYVK</sequence>
<dbReference type="Gene3D" id="2.120.10.30">
    <property type="entry name" value="TolB, C-terminal domain"/>
    <property type="match status" value="1"/>
</dbReference>
<proteinExistence type="inferred from homology"/>